<evidence type="ECO:0000256" key="5">
    <source>
        <dbReference type="ARBA" id="ARBA00048082"/>
    </source>
</evidence>
<comment type="similarity">
    <text evidence="4">Belongs to the peptidase C56 family. HSP31-like subfamily.</text>
</comment>
<evidence type="ECO:0000313" key="8">
    <source>
        <dbReference type="Proteomes" id="UP000027920"/>
    </source>
</evidence>
<dbReference type="InterPro" id="IPR029062">
    <property type="entry name" value="Class_I_gatase-like"/>
</dbReference>
<dbReference type="Proteomes" id="UP000027920">
    <property type="component" value="Unassembled WGS sequence"/>
</dbReference>
<dbReference type="PANTHER" id="PTHR48094">
    <property type="entry name" value="PROTEIN/NUCLEIC ACID DEGLYCASE DJ-1-RELATED"/>
    <property type="match status" value="1"/>
</dbReference>
<dbReference type="RefSeq" id="XP_013266016.1">
    <property type="nucleotide sequence ID" value="XM_013410562.1"/>
</dbReference>
<evidence type="ECO:0000313" key="7">
    <source>
        <dbReference type="EMBL" id="KEF63426.1"/>
    </source>
</evidence>
<reference evidence="7 8" key="1">
    <citation type="submission" date="2013-03" db="EMBL/GenBank/DDBJ databases">
        <title>The Genome Sequence of Exophiala aquamarina CBS 119918.</title>
        <authorList>
            <consortium name="The Broad Institute Genomics Platform"/>
            <person name="Cuomo C."/>
            <person name="de Hoog S."/>
            <person name="Gorbushina A."/>
            <person name="Walker B."/>
            <person name="Young S.K."/>
            <person name="Zeng Q."/>
            <person name="Gargeya S."/>
            <person name="Fitzgerald M."/>
            <person name="Haas B."/>
            <person name="Abouelleil A."/>
            <person name="Allen A.W."/>
            <person name="Alvarado L."/>
            <person name="Arachchi H.M."/>
            <person name="Berlin A.M."/>
            <person name="Chapman S.B."/>
            <person name="Gainer-Dewar J."/>
            <person name="Goldberg J."/>
            <person name="Griggs A."/>
            <person name="Gujja S."/>
            <person name="Hansen M."/>
            <person name="Howarth C."/>
            <person name="Imamovic A."/>
            <person name="Ireland A."/>
            <person name="Larimer J."/>
            <person name="McCowan C."/>
            <person name="Murphy C."/>
            <person name="Pearson M."/>
            <person name="Poon T.W."/>
            <person name="Priest M."/>
            <person name="Roberts A."/>
            <person name="Saif S."/>
            <person name="Shea T."/>
            <person name="Sisk P."/>
            <person name="Sykes S."/>
            <person name="Wortman J."/>
            <person name="Nusbaum C."/>
            <person name="Birren B."/>
        </authorList>
    </citation>
    <scope>NUCLEOTIDE SEQUENCE [LARGE SCALE GENOMIC DNA]</scope>
    <source>
        <strain evidence="7 8">CBS 119918</strain>
    </source>
</reference>
<dbReference type="OrthoDB" id="543156at2759"/>
<accession>A0A072PU94</accession>
<dbReference type="EMBL" id="AMGV01000001">
    <property type="protein sequence ID" value="KEF63426.1"/>
    <property type="molecule type" value="Genomic_DNA"/>
</dbReference>
<dbReference type="InterPro" id="IPR002818">
    <property type="entry name" value="DJ-1/PfpI"/>
</dbReference>
<dbReference type="STRING" id="1182545.A0A072PU94"/>
<dbReference type="Gene3D" id="3.40.50.880">
    <property type="match status" value="1"/>
</dbReference>
<organism evidence="7 8">
    <name type="scientific">Exophiala aquamarina CBS 119918</name>
    <dbReference type="NCBI Taxonomy" id="1182545"/>
    <lineage>
        <taxon>Eukaryota</taxon>
        <taxon>Fungi</taxon>
        <taxon>Dikarya</taxon>
        <taxon>Ascomycota</taxon>
        <taxon>Pezizomycotina</taxon>
        <taxon>Eurotiomycetes</taxon>
        <taxon>Chaetothyriomycetidae</taxon>
        <taxon>Chaetothyriales</taxon>
        <taxon>Herpotrichiellaceae</taxon>
        <taxon>Exophiala</taxon>
    </lineage>
</organism>
<dbReference type="EC" id="4.2.1.130" evidence="1"/>
<dbReference type="InterPro" id="IPR050325">
    <property type="entry name" value="Prot/Nucl_acid_deglycase"/>
</dbReference>
<comment type="caution">
    <text evidence="7">The sequence shown here is derived from an EMBL/GenBank/DDBJ whole genome shotgun (WGS) entry which is preliminary data.</text>
</comment>
<dbReference type="GO" id="GO:0005737">
    <property type="term" value="C:cytoplasm"/>
    <property type="evidence" value="ECO:0007669"/>
    <property type="project" value="TreeGrafter"/>
</dbReference>
<proteinExistence type="inferred from homology"/>
<dbReference type="PANTHER" id="PTHR48094:SF11">
    <property type="entry name" value="GLUTATHIONE-INDEPENDENT GLYOXALASE HSP31-RELATED"/>
    <property type="match status" value="1"/>
</dbReference>
<dbReference type="GO" id="GO:0019243">
    <property type="term" value="P:methylglyoxal catabolic process to D-lactate via S-lactoyl-glutathione"/>
    <property type="evidence" value="ECO:0007669"/>
    <property type="project" value="TreeGrafter"/>
</dbReference>
<protein>
    <recommendedName>
        <fullName evidence="1">D-lactate dehydratase</fullName>
        <ecNumber evidence="1">4.2.1.130</ecNumber>
    </recommendedName>
</protein>
<dbReference type="GO" id="GO:0019172">
    <property type="term" value="F:glyoxalase III activity"/>
    <property type="evidence" value="ECO:0007669"/>
    <property type="project" value="UniProtKB-EC"/>
</dbReference>
<comment type="catalytic activity">
    <reaction evidence="5">
        <text>methylglyoxal + H2O = (R)-lactate + H(+)</text>
        <dbReference type="Rhea" id="RHEA:27754"/>
        <dbReference type="ChEBI" id="CHEBI:15377"/>
        <dbReference type="ChEBI" id="CHEBI:15378"/>
        <dbReference type="ChEBI" id="CHEBI:16004"/>
        <dbReference type="ChEBI" id="CHEBI:17158"/>
        <dbReference type="EC" id="4.2.1.130"/>
    </reaction>
</comment>
<feature type="domain" description="DJ-1/PfpI" evidence="6">
    <location>
        <begin position="51"/>
        <end position="185"/>
    </location>
</feature>
<keyword evidence="8" id="KW-1185">Reference proteome</keyword>
<name>A0A072PU94_9EURO</name>
<dbReference type="Pfam" id="PF01965">
    <property type="entry name" value="DJ-1_PfpI"/>
    <property type="match status" value="1"/>
</dbReference>
<dbReference type="VEuPathDB" id="FungiDB:A1O9_01404"/>
<dbReference type="HOGENOM" id="CLU_070319_2_0_1"/>
<evidence type="ECO:0000256" key="1">
    <source>
        <dbReference type="ARBA" id="ARBA00013134"/>
    </source>
</evidence>
<dbReference type="CDD" id="cd03141">
    <property type="entry name" value="GATase1_Hsp31_like"/>
    <property type="match status" value="1"/>
</dbReference>
<dbReference type="AlphaFoldDB" id="A0A072PU94"/>
<keyword evidence="3" id="KW-0456">Lyase</keyword>
<evidence type="ECO:0000256" key="3">
    <source>
        <dbReference type="ARBA" id="ARBA00023239"/>
    </source>
</evidence>
<gene>
    <name evidence="7" type="ORF">A1O9_01404</name>
</gene>
<keyword evidence="2" id="KW-0346">Stress response</keyword>
<evidence type="ECO:0000256" key="2">
    <source>
        <dbReference type="ARBA" id="ARBA00023016"/>
    </source>
</evidence>
<dbReference type="GeneID" id="25276350"/>
<dbReference type="SUPFAM" id="SSF52317">
    <property type="entry name" value="Class I glutamine amidotransferase-like"/>
    <property type="match status" value="1"/>
</dbReference>
<sequence length="189" mass="20230">MVIASPNGGEAPLDPKSVEMSAEDAESQAFLKTHESLWLNTEKLCDCAKRVNDFDGIYFVGGHGPMWDLFEDSASLEIIQKLAEKNKIVAAVCHGQAALVNAKLSDGSYLVDGAEVTAFSNAEEDSIGLTEGMPFLLETELLKRGANYIKADEQWGEKVAIGRDGKLITGQNPASAKGVGNAILKTITE</sequence>
<evidence type="ECO:0000256" key="4">
    <source>
        <dbReference type="ARBA" id="ARBA00038493"/>
    </source>
</evidence>
<evidence type="ECO:0000259" key="6">
    <source>
        <dbReference type="Pfam" id="PF01965"/>
    </source>
</evidence>